<name>A0A543C1X0_9ACTN</name>
<reference evidence="3 4" key="1">
    <citation type="submission" date="2019-06" db="EMBL/GenBank/DDBJ databases">
        <title>Sequencing the genomes of 1000 actinobacteria strains.</title>
        <authorList>
            <person name="Klenk H.-P."/>
        </authorList>
    </citation>
    <scope>NUCLEOTIDE SEQUENCE [LARGE SCALE GENOMIC DNA]</scope>
    <source>
        <strain evidence="3 4">DSM 102200</strain>
    </source>
</reference>
<evidence type="ECO:0000313" key="4">
    <source>
        <dbReference type="Proteomes" id="UP000316096"/>
    </source>
</evidence>
<proteinExistence type="predicted"/>
<organism evidence="3 4">
    <name type="scientific">Actinoallomurus bryophytorum</name>
    <dbReference type="NCBI Taxonomy" id="1490222"/>
    <lineage>
        <taxon>Bacteria</taxon>
        <taxon>Bacillati</taxon>
        <taxon>Actinomycetota</taxon>
        <taxon>Actinomycetes</taxon>
        <taxon>Streptosporangiales</taxon>
        <taxon>Thermomonosporaceae</taxon>
        <taxon>Actinoallomurus</taxon>
    </lineage>
</organism>
<dbReference type="InterPro" id="IPR010406">
    <property type="entry name" value="DUF1003"/>
</dbReference>
<dbReference type="RefSeq" id="WP_141963012.1">
    <property type="nucleotide sequence ID" value="NZ_VFOZ01000002.1"/>
</dbReference>
<feature type="transmembrane region" description="Helical" evidence="2">
    <location>
        <begin position="42"/>
        <end position="60"/>
    </location>
</feature>
<keyword evidence="2" id="KW-0812">Transmembrane</keyword>
<dbReference type="EMBL" id="VFOZ01000002">
    <property type="protein sequence ID" value="TQL91026.1"/>
    <property type="molecule type" value="Genomic_DNA"/>
</dbReference>
<keyword evidence="2" id="KW-1133">Transmembrane helix</keyword>
<dbReference type="Pfam" id="PF06210">
    <property type="entry name" value="DUF1003"/>
    <property type="match status" value="1"/>
</dbReference>
<dbReference type="AlphaFoldDB" id="A0A543C1X0"/>
<dbReference type="OrthoDB" id="9795736at2"/>
<dbReference type="Proteomes" id="UP000316096">
    <property type="component" value="Unassembled WGS sequence"/>
</dbReference>
<keyword evidence="4" id="KW-1185">Reference proteome</keyword>
<feature type="region of interest" description="Disordered" evidence="1">
    <location>
        <begin position="1"/>
        <end position="26"/>
    </location>
</feature>
<evidence type="ECO:0000256" key="2">
    <source>
        <dbReference type="SAM" id="Phobius"/>
    </source>
</evidence>
<gene>
    <name evidence="3" type="ORF">FB559_8349</name>
</gene>
<accession>A0A543C1X0</accession>
<feature type="compositionally biased region" description="Basic residues" evidence="1">
    <location>
        <begin position="10"/>
        <end position="21"/>
    </location>
</feature>
<sequence>MATPADSSSRHSRPWHHHPHVRSGSELTLGERAADRLRNGMGSWPFVFGALVFLGIWMAGNSNRGFDKYPFILLNLLLSCLAAMQGAILLIAAKRSDQVASELAQHDYDQDRRSEHMLERLSTEFALLREQNADLQRQMTAVMAALNPASTAEVAGGQSAGPGEA</sequence>
<evidence type="ECO:0000313" key="3">
    <source>
        <dbReference type="EMBL" id="TQL91026.1"/>
    </source>
</evidence>
<dbReference type="PANTHER" id="PTHR41386">
    <property type="entry name" value="INTEGRAL MEMBRANE PROTEIN-RELATED"/>
    <property type="match status" value="1"/>
</dbReference>
<comment type="caution">
    <text evidence="3">The sequence shown here is derived from an EMBL/GenBank/DDBJ whole genome shotgun (WGS) entry which is preliminary data.</text>
</comment>
<feature type="transmembrane region" description="Helical" evidence="2">
    <location>
        <begin position="72"/>
        <end position="93"/>
    </location>
</feature>
<evidence type="ECO:0000256" key="1">
    <source>
        <dbReference type="SAM" id="MobiDB-lite"/>
    </source>
</evidence>
<dbReference type="PANTHER" id="PTHR41386:SF1">
    <property type="entry name" value="MEMBRANE PROTEIN"/>
    <property type="match status" value="1"/>
</dbReference>
<protein>
    <submittedName>
        <fullName evidence="3">Putative membrane protein</fullName>
    </submittedName>
</protein>
<keyword evidence="2" id="KW-0472">Membrane</keyword>